<dbReference type="RefSeq" id="XP_060286952.1">
    <property type="nucleotide sequence ID" value="XM_060422712.1"/>
</dbReference>
<evidence type="ECO:0000256" key="2">
    <source>
        <dbReference type="ARBA" id="ARBA00022692"/>
    </source>
</evidence>
<evidence type="ECO:0000313" key="7">
    <source>
        <dbReference type="Proteomes" id="UP001244011"/>
    </source>
</evidence>
<dbReference type="GO" id="GO:0005886">
    <property type="term" value="C:plasma membrane"/>
    <property type="evidence" value="ECO:0007669"/>
    <property type="project" value="TreeGrafter"/>
</dbReference>
<comment type="caution">
    <text evidence="6">The sequence shown here is derived from an EMBL/GenBank/DDBJ whole genome shotgun (WGS) entry which is preliminary data.</text>
</comment>
<dbReference type="EMBL" id="MU838999">
    <property type="protein sequence ID" value="KAK1770739.1"/>
    <property type="molecule type" value="Genomic_DNA"/>
</dbReference>
<dbReference type="Gene3D" id="1.20.1250.20">
    <property type="entry name" value="MFS general substrate transporter like domains"/>
    <property type="match status" value="1"/>
</dbReference>
<feature type="domain" description="Major facilitator superfamily (MFS) profile" evidence="5">
    <location>
        <begin position="61"/>
        <end position="264"/>
    </location>
</feature>
<reference evidence="6" key="1">
    <citation type="submission" date="2023-06" db="EMBL/GenBank/DDBJ databases">
        <title>Genome-scale phylogeny and comparative genomics of the fungal order Sordariales.</title>
        <authorList>
            <consortium name="Lawrence Berkeley National Laboratory"/>
            <person name="Hensen N."/>
            <person name="Bonometti L."/>
            <person name="Westerberg I."/>
            <person name="Brannstrom I.O."/>
            <person name="Guillou S."/>
            <person name="Cros-Aarteil S."/>
            <person name="Calhoun S."/>
            <person name="Haridas S."/>
            <person name="Kuo A."/>
            <person name="Mondo S."/>
            <person name="Pangilinan J."/>
            <person name="Riley R."/>
            <person name="Labutti K."/>
            <person name="Andreopoulos B."/>
            <person name="Lipzen A."/>
            <person name="Chen C."/>
            <person name="Yanf M."/>
            <person name="Daum C."/>
            <person name="Ng V."/>
            <person name="Clum A."/>
            <person name="Steindorff A."/>
            <person name="Ohm R."/>
            <person name="Martin F."/>
            <person name="Silar P."/>
            <person name="Natvig D."/>
            <person name="Lalanne C."/>
            <person name="Gautier V."/>
            <person name="Ament-Velasquez S.L."/>
            <person name="Kruys A."/>
            <person name="Hutchinson M.I."/>
            <person name="Powell A.J."/>
            <person name="Barry K."/>
            <person name="Miller A.N."/>
            <person name="Grigoriev I.V."/>
            <person name="Debuchy R."/>
            <person name="Gladieux P."/>
            <person name="Thoren M.H."/>
            <person name="Johannesson H."/>
        </authorList>
    </citation>
    <scope>NUCLEOTIDE SEQUENCE</scope>
    <source>
        <strain evidence="6">8032-3</strain>
    </source>
</reference>
<protein>
    <submittedName>
        <fullName evidence="6">Major facilitator superfamily domain-containing protein</fullName>
    </submittedName>
</protein>
<dbReference type="Proteomes" id="UP001244011">
    <property type="component" value="Unassembled WGS sequence"/>
</dbReference>
<name>A0AAJ0C5W0_9PEZI</name>
<dbReference type="Pfam" id="PF07690">
    <property type="entry name" value="MFS_1"/>
    <property type="match status" value="1"/>
</dbReference>
<dbReference type="InterPro" id="IPR011701">
    <property type="entry name" value="MFS"/>
</dbReference>
<evidence type="ECO:0000313" key="6">
    <source>
        <dbReference type="EMBL" id="KAK1770739.1"/>
    </source>
</evidence>
<keyword evidence="3" id="KW-1133">Transmembrane helix</keyword>
<accession>A0AAJ0C5W0</accession>
<organism evidence="6 7">
    <name type="scientific">Phialemonium atrogriseum</name>
    <dbReference type="NCBI Taxonomy" id="1093897"/>
    <lineage>
        <taxon>Eukaryota</taxon>
        <taxon>Fungi</taxon>
        <taxon>Dikarya</taxon>
        <taxon>Ascomycota</taxon>
        <taxon>Pezizomycotina</taxon>
        <taxon>Sordariomycetes</taxon>
        <taxon>Sordariomycetidae</taxon>
        <taxon>Cephalothecales</taxon>
        <taxon>Cephalothecaceae</taxon>
        <taxon>Phialemonium</taxon>
    </lineage>
</organism>
<keyword evidence="2" id="KW-0812">Transmembrane</keyword>
<dbReference type="GeneID" id="85305899"/>
<dbReference type="SUPFAM" id="SSF103473">
    <property type="entry name" value="MFS general substrate transporter"/>
    <property type="match status" value="1"/>
</dbReference>
<sequence length="264" mass="27632">MPFRKSNPTEALAASLEGAEAMTALEPVLIAGDAKETESAPVQTSATEDIVYPSGPRLGLLLTSVFISMSLVTLDRLIIPTAIPQVTDDFNSVTDIGWYGSAYFLTRCASQLLFGKLYSVYSIKATFLTTLFVLGVSSAVCGAAPNAVAFIVGRAIAGVGGAGIYGGVVSLAAGKICDSGLPSLFWGFAVFLTKKHSFCNLHLLCVPQSKPAFLSQFCNSFWGISSPLARSIALPPAHPTISAIGHSSYNRRSFAPAASVTGEI</sequence>
<proteinExistence type="predicted"/>
<dbReference type="InterPro" id="IPR036259">
    <property type="entry name" value="MFS_trans_sf"/>
</dbReference>
<dbReference type="InterPro" id="IPR020846">
    <property type="entry name" value="MFS_dom"/>
</dbReference>
<evidence type="ECO:0000256" key="1">
    <source>
        <dbReference type="ARBA" id="ARBA00004141"/>
    </source>
</evidence>
<dbReference type="PROSITE" id="PS50850">
    <property type="entry name" value="MFS"/>
    <property type="match status" value="1"/>
</dbReference>
<dbReference type="GO" id="GO:0022857">
    <property type="term" value="F:transmembrane transporter activity"/>
    <property type="evidence" value="ECO:0007669"/>
    <property type="project" value="InterPro"/>
</dbReference>
<keyword evidence="4" id="KW-0472">Membrane</keyword>
<gene>
    <name evidence="6" type="ORF">QBC33DRAFT_215040</name>
</gene>
<dbReference type="PANTHER" id="PTHR23501">
    <property type="entry name" value="MAJOR FACILITATOR SUPERFAMILY"/>
    <property type="match status" value="1"/>
</dbReference>
<evidence type="ECO:0000256" key="4">
    <source>
        <dbReference type="ARBA" id="ARBA00023136"/>
    </source>
</evidence>
<evidence type="ECO:0000256" key="3">
    <source>
        <dbReference type="ARBA" id="ARBA00022989"/>
    </source>
</evidence>
<evidence type="ECO:0000259" key="5">
    <source>
        <dbReference type="PROSITE" id="PS50850"/>
    </source>
</evidence>
<keyword evidence="7" id="KW-1185">Reference proteome</keyword>
<dbReference type="AlphaFoldDB" id="A0AAJ0C5W0"/>
<comment type="subcellular location">
    <subcellularLocation>
        <location evidence="1">Membrane</location>
        <topology evidence="1">Multi-pass membrane protein</topology>
    </subcellularLocation>
</comment>
<dbReference type="PANTHER" id="PTHR23501:SF153">
    <property type="entry name" value="AFLATOXIN EFFLUX PUMP, PUTATIVE-RELATED"/>
    <property type="match status" value="1"/>
</dbReference>